<dbReference type="PANTHER" id="PTHR22807">
    <property type="entry name" value="NOP2 YEAST -RELATED NOL1/NOP2/FMU SUN DOMAIN-CONTAINING"/>
    <property type="match status" value="1"/>
</dbReference>
<dbReference type="Gene3D" id="1.10.940.10">
    <property type="entry name" value="NusB-like"/>
    <property type="match status" value="1"/>
</dbReference>
<sequence length="429" mass="45588">MTTQTPSPSAPTPGLPARQAALRMLDAVMRRGESLDVAQHAACQGIDERSDRALAMAIAGEVLRHLPGLDLMIDSMTRLPLADDAKARMVLRIMLAQTLVLETPPHATIATALPLLQGGPRKLAHGVFGSLMRAGVTLPAPELPPATAHRWRAAWGDAMVEAAAAALGTPPPLDLALADAAATDPLAAELGGISLMPGHVRLPRGGAVELIPGFEEGGWWVQDISASLPARLLGPSRGAHVLDLCAAPGGKTMQLAASGWNVTALDNSEKRLRRLRQNLKRTGLEAQTVTANLLEWRPDALADAVLLDAPCSATGIFRRHPDVLYRIAPRHIEERAEQQAVLLECASNWVKPGGLLVYAVCSLEPEEGEAVVDQFLAADSRFEIDPVRADELPEGVTPDAQGRVRTLPGMLVDAGGLDGFFMARLRCKG</sequence>
<gene>
    <name evidence="7" type="primary">rsmB</name>
    <name evidence="7" type="ORF">GCM10010833_12450</name>
</gene>
<dbReference type="Pfam" id="PF01189">
    <property type="entry name" value="Methyltr_RsmB-F"/>
    <property type="match status" value="1"/>
</dbReference>
<dbReference type="InterPro" id="IPR035926">
    <property type="entry name" value="NusB-like_sf"/>
</dbReference>
<evidence type="ECO:0000256" key="4">
    <source>
        <dbReference type="ARBA" id="ARBA00022884"/>
    </source>
</evidence>
<dbReference type="InterPro" id="IPR023267">
    <property type="entry name" value="RCMT"/>
</dbReference>
<dbReference type="EMBL" id="BMGD01000002">
    <property type="protein sequence ID" value="GGB59156.1"/>
    <property type="molecule type" value="Genomic_DNA"/>
</dbReference>
<dbReference type="PANTHER" id="PTHR22807:SF53">
    <property type="entry name" value="RIBOSOMAL RNA SMALL SUBUNIT METHYLTRANSFERASE B-RELATED"/>
    <property type="match status" value="1"/>
</dbReference>
<dbReference type="InterPro" id="IPR029063">
    <property type="entry name" value="SAM-dependent_MTases_sf"/>
</dbReference>
<dbReference type="GO" id="GO:0032259">
    <property type="term" value="P:methylation"/>
    <property type="evidence" value="ECO:0007669"/>
    <property type="project" value="UniProtKB-KW"/>
</dbReference>
<keyword evidence="1 5" id="KW-0489">Methyltransferase</keyword>
<dbReference type="PRINTS" id="PR02008">
    <property type="entry name" value="RCMTFAMILY"/>
</dbReference>
<keyword evidence="2 5" id="KW-0808">Transferase</keyword>
<name>A0ABQ1J3G9_9SPHN</name>
<dbReference type="InterPro" id="IPR049560">
    <property type="entry name" value="MeTrfase_RsmB-F_NOP2_cat"/>
</dbReference>
<keyword evidence="4 5" id="KW-0694">RNA-binding</keyword>
<keyword evidence="8" id="KW-1185">Reference proteome</keyword>
<evidence type="ECO:0000256" key="2">
    <source>
        <dbReference type="ARBA" id="ARBA00022679"/>
    </source>
</evidence>
<organism evidence="7 8">
    <name type="scientific">Blastomonas aquatica</name>
    <dbReference type="NCBI Taxonomy" id="1510276"/>
    <lineage>
        <taxon>Bacteria</taxon>
        <taxon>Pseudomonadati</taxon>
        <taxon>Pseudomonadota</taxon>
        <taxon>Alphaproteobacteria</taxon>
        <taxon>Sphingomonadales</taxon>
        <taxon>Sphingomonadaceae</taxon>
        <taxon>Blastomonas</taxon>
    </lineage>
</organism>
<comment type="similarity">
    <text evidence="5">Belongs to the class I-like SAM-binding methyltransferase superfamily. RsmB/NOP family.</text>
</comment>
<evidence type="ECO:0000313" key="8">
    <source>
        <dbReference type="Proteomes" id="UP000614261"/>
    </source>
</evidence>
<comment type="caution">
    <text evidence="7">The sequence shown here is derived from an EMBL/GenBank/DDBJ whole genome shotgun (WGS) entry which is preliminary data.</text>
</comment>
<protein>
    <submittedName>
        <fullName evidence="7">rRNA methyltransferase</fullName>
    </submittedName>
</protein>
<reference evidence="8" key="1">
    <citation type="journal article" date="2019" name="Int. J. Syst. Evol. Microbiol.">
        <title>The Global Catalogue of Microorganisms (GCM) 10K type strain sequencing project: providing services to taxonomists for standard genome sequencing and annotation.</title>
        <authorList>
            <consortium name="The Broad Institute Genomics Platform"/>
            <consortium name="The Broad Institute Genome Sequencing Center for Infectious Disease"/>
            <person name="Wu L."/>
            <person name="Ma J."/>
        </authorList>
    </citation>
    <scope>NUCLEOTIDE SEQUENCE [LARGE SCALE GENOMIC DNA]</scope>
    <source>
        <strain evidence="8">CGMCC 1.12851</strain>
    </source>
</reference>
<comment type="caution">
    <text evidence="5">Lacks conserved residue(s) required for the propagation of feature annotation.</text>
</comment>
<evidence type="ECO:0000313" key="7">
    <source>
        <dbReference type="EMBL" id="GGB59156.1"/>
    </source>
</evidence>
<evidence type="ECO:0000256" key="1">
    <source>
        <dbReference type="ARBA" id="ARBA00022603"/>
    </source>
</evidence>
<feature type="binding site" evidence="5">
    <location>
        <position position="308"/>
    </location>
    <ligand>
        <name>S-adenosyl-L-methionine</name>
        <dbReference type="ChEBI" id="CHEBI:59789"/>
    </ligand>
</feature>
<dbReference type="Pfam" id="PF01029">
    <property type="entry name" value="NusB"/>
    <property type="match status" value="1"/>
</dbReference>
<dbReference type="Proteomes" id="UP000614261">
    <property type="component" value="Unassembled WGS sequence"/>
</dbReference>
<evidence type="ECO:0000256" key="5">
    <source>
        <dbReference type="PROSITE-ProRule" id="PRU01023"/>
    </source>
</evidence>
<feature type="binding site" evidence="5">
    <location>
        <position position="266"/>
    </location>
    <ligand>
        <name>S-adenosyl-L-methionine</name>
        <dbReference type="ChEBI" id="CHEBI:59789"/>
    </ligand>
</feature>
<dbReference type="Gene3D" id="3.40.50.150">
    <property type="entry name" value="Vaccinia Virus protein VP39"/>
    <property type="match status" value="1"/>
</dbReference>
<proteinExistence type="inferred from homology"/>
<feature type="binding site" evidence="5">
    <location>
        <begin position="245"/>
        <end position="251"/>
    </location>
    <ligand>
        <name>S-adenosyl-L-methionine</name>
        <dbReference type="ChEBI" id="CHEBI:59789"/>
    </ligand>
</feature>
<evidence type="ECO:0000256" key="3">
    <source>
        <dbReference type="ARBA" id="ARBA00022691"/>
    </source>
</evidence>
<evidence type="ECO:0000259" key="6">
    <source>
        <dbReference type="PROSITE" id="PS51686"/>
    </source>
</evidence>
<feature type="domain" description="SAM-dependent MTase RsmB/NOP-type" evidence="6">
    <location>
        <begin position="148"/>
        <end position="428"/>
    </location>
</feature>
<dbReference type="SUPFAM" id="SSF48013">
    <property type="entry name" value="NusB-like"/>
    <property type="match status" value="1"/>
</dbReference>
<dbReference type="RefSeq" id="WP_188513519.1">
    <property type="nucleotide sequence ID" value="NZ_BMGD01000002.1"/>
</dbReference>
<accession>A0ABQ1J3G9</accession>
<dbReference type="PROSITE" id="PS51686">
    <property type="entry name" value="SAM_MT_RSMB_NOP"/>
    <property type="match status" value="1"/>
</dbReference>
<dbReference type="SUPFAM" id="SSF53335">
    <property type="entry name" value="S-adenosyl-L-methionine-dependent methyltransferases"/>
    <property type="match status" value="1"/>
</dbReference>
<keyword evidence="3 5" id="KW-0949">S-adenosyl-L-methionine</keyword>
<dbReference type="GO" id="GO:0008168">
    <property type="term" value="F:methyltransferase activity"/>
    <property type="evidence" value="ECO:0007669"/>
    <property type="project" value="UniProtKB-KW"/>
</dbReference>
<dbReference type="InterPro" id="IPR001678">
    <property type="entry name" value="MeTrfase_RsmB-F_NOP2_dom"/>
</dbReference>
<feature type="active site" description="Nucleophile" evidence="5">
    <location>
        <position position="361"/>
    </location>
</feature>
<dbReference type="InterPro" id="IPR006027">
    <property type="entry name" value="NusB_RsmB_TIM44"/>
</dbReference>
<dbReference type="CDD" id="cd02440">
    <property type="entry name" value="AdoMet_MTases"/>
    <property type="match status" value="1"/>
</dbReference>